<evidence type="ECO:0000313" key="3">
    <source>
        <dbReference type="Proteomes" id="UP000193118"/>
    </source>
</evidence>
<gene>
    <name evidence="2" type="ORF">BWD09_13355</name>
    <name evidence="1" type="ORF">BWD09_13735</name>
</gene>
<reference evidence="2" key="2">
    <citation type="submission" date="2017-01" db="EMBL/GenBank/DDBJ databases">
        <authorList>
            <person name="Mah S.A."/>
            <person name="Swanson W.J."/>
            <person name="Moy G.W."/>
            <person name="Vacquier V.D."/>
        </authorList>
    </citation>
    <scope>NUCLEOTIDE SEQUENCE [LARGE SCALE GENOMIC DNA]</scope>
    <source>
        <strain evidence="2">DSM 19151</strain>
    </source>
</reference>
<keyword evidence="3" id="KW-1185">Reference proteome</keyword>
<proteinExistence type="predicted"/>
<evidence type="ECO:0000313" key="2">
    <source>
        <dbReference type="EMBL" id="OSI13568.1"/>
    </source>
</evidence>
<dbReference type="EMBL" id="MTBO01000170">
    <property type="protein sequence ID" value="OSI10331.1"/>
    <property type="molecule type" value="Genomic_DNA"/>
</dbReference>
<accession>A0A1X3D115</accession>
<reference evidence="3" key="1">
    <citation type="submission" date="2017-01" db="EMBL/GenBank/DDBJ databases">
        <authorList>
            <person name="Wolfgang W.J."/>
            <person name="Cole J."/>
            <person name="Wroblewski D."/>
            <person name="Mcginnis J."/>
            <person name="Musser K.A."/>
        </authorList>
    </citation>
    <scope>NUCLEOTIDE SEQUENCE [LARGE SCALE GENOMIC DNA]</scope>
    <source>
        <strain evidence="3">DSM 19151</strain>
    </source>
</reference>
<comment type="caution">
    <text evidence="2">The sequence shown here is derived from an EMBL/GenBank/DDBJ whole genome shotgun (WGS) entry which is preliminary data.</text>
</comment>
<evidence type="ECO:0000313" key="1">
    <source>
        <dbReference type="EMBL" id="OSI10331.1"/>
    </source>
</evidence>
<dbReference type="Proteomes" id="UP000193118">
    <property type="component" value="Unassembled WGS sequence"/>
</dbReference>
<name>A0A1X3D115_9NEIS</name>
<feature type="non-terminal residue" evidence="2">
    <location>
        <position position="1"/>
    </location>
</feature>
<dbReference type="AlphaFoldDB" id="A0A1X3D115"/>
<protein>
    <submittedName>
        <fullName evidence="2">IS5 family transposase</fullName>
    </submittedName>
</protein>
<sequence>KLKEFKKIAMRAEKTDQSFAANIYLAAAVLKLR</sequence>
<organism evidence="2 3">
    <name type="scientific">Neisseria dentiae</name>
    <dbReference type="NCBI Taxonomy" id="194197"/>
    <lineage>
        <taxon>Bacteria</taxon>
        <taxon>Pseudomonadati</taxon>
        <taxon>Pseudomonadota</taxon>
        <taxon>Betaproteobacteria</taxon>
        <taxon>Neisseriales</taxon>
        <taxon>Neisseriaceae</taxon>
        <taxon>Neisseria</taxon>
    </lineage>
</organism>
<dbReference type="EMBL" id="MTBO01000095">
    <property type="protein sequence ID" value="OSI13568.1"/>
    <property type="molecule type" value="Genomic_DNA"/>
</dbReference>